<dbReference type="AlphaFoldDB" id="A0A7Z7FL44"/>
<dbReference type="RefSeq" id="WP_091785004.1">
    <property type="nucleotide sequence ID" value="NZ_FNDI01000021.1"/>
</dbReference>
<sequence>MRIYIAGPMTGIPEFNFPAFFKAAARLRQQGHFVINPAEIVADTSVEWAECMKADIRELVTCDAVFMLPGWTASRGARLEHFIALELGLSVEYAQAGAIYETKEVHQ</sequence>
<evidence type="ECO:0000313" key="2">
    <source>
        <dbReference type="Proteomes" id="UP000198900"/>
    </source>
</evidence>
<gene>
    <name evidence="1" type="ORF">SAMN04487926_12134</name>
</gene>
<dbReference type="Gene3D" id="3.40.50.10400">
    <property type="entry name" value="Hypothetical protein PA1492"/>
    <property type="match status" value="1"/>
</dbReference>
<protein>
    <recommendedName>
        <fullName evidence="3">Nucleoside 2-deoxyribosyltransferase</fullName>
    </recommendedName>
</protein>
<dbReference type="SUPFAM" id="SSF52309">
    <property type="entry name" value="N-(deoxy)ribosyltransferase-like"/>
    <property type="match status" value="1"/>
</dbReference>
<comment type="caution">
    <text evidence="1">The sequence shown here is derived from an EMBL/GenBank/DDBJ whole genome shotgun (WGS) entry which is preliminary data.</text>
</comment>
<reference evidence="1" key="1">
    <citation type="submission" date="2016-10" db="EMBL/GenBank/DDBJ databases">
        <authorList>
            <person name="Varghese N."/>
            <person name="Submissions S."/>
        </authorList>
    </citation>
    <scope>NUCLEOTIDE SEQUENCE [LARGE SCALE GENOMIC DNA]</scope>
    <source>
        <strain evidence="1">YR281</strain>
    </source>
</reference>
<dbReference type="EMBL" id="FNDI01000021">
    <property type="protein sequence ID" value="SDI64855.1"/>
    <property type="molecule type" value="Genomic_DNA"/>
</dbReference>
<dbReference type="Proteomes" id="UP000198900">
    <property type="component" value="Unassembled WGS sequence"/>
</dbReference>
<dbReference type="InterPro" id="IPR025518">
    <property type="entry name" value="DUF4406"/>
</dbReference>
<evidence type="ECO:0008006" key="3">
    <source>
        <dbReference type="Google" id="ProtNLM"/>
    </source>
</evidence>
<evidence type="ECO:0000313" key="1">
    <source>
        <dbReference type="EMBL" id="SDI64855.1"/>
    </source>
</evidence>
<accession>A0A7Z7FL44</accession>
<organism evidence="1 2">
    <name type="scientific">Paraburkholderia steynii</name>
    <dbReference type="NCBI Taxonomy" id="1245441"/>
    <lineage>
        <taxon>Bacteria</taxon>
        <taxon>Pseudomonadati</taxon>
        <taxon>Pseudomonadota</taxon>
        <taxon>Betaproteobacteria</taxon>
        <taxon>Burkholderiales</taxon>
        <taxon>Burkholderiaceae</taxon>
        <taxon>Paraburkholderia</taxon>
    </lineage>
</organism>
<keyword evidence="2" id="KW-1185">Reference proteome</keyword>
<dbReference type="Pfam" id="PF14359">
    <property type="entry name" value="DUF4406"/>
    <property type="match status" value="1"/>
</dbReference>
<name>A0A7Z7FL44_9BURK</name>
<proteinExistence type="predicted"/>